<dbReference type="Proteomes" id="UP000541610">
    <property type="component" value="Unassembled WGS sequence"/>
</dbReference>
<dbReference type="PANTHER" id="PTHR10933:SF9">
    <property type="entry name" value="IMMUNOGLOBULIN-BINDING PROTEIN 1"/>
    <property type="match status" value="1"/>
</dbReference>
<feature type="region of interest" description="Disordered" evidence="1">
    <location>
        <begin position="224"/>
        <end position="245"/>
    </location>
</feature>
<gene>
    <name evidence="2" type="ORF">FOZ60_008115</name>
</gene>
<dbReference type="PANTHER" id="PTHR10933">
    <property type="entry name" value="IMMUNOGLOBULIN-BINDING PROTEIN 1"/>
    <property type="match status" value="1"/>
</dbReference>
<sequence>MSNFKSISSFDNPLQAFNYYFDNIYIPAGHPDLARGQRVDHDDGERGKEGWWRSLCEAFMDLQQSLQSEGYTLSNNEDDDVEEVHTDSLLLLTLPYVIADCMSHYIDCMAITKRSSKNLMKVKTYLKQFITIITARLKIIDYHSSLLGTGDDRDAKINRRREEKRLKQKYMNIKYHLNNGKDDDDEEFERDCYISLIKYFTLLSVDEVRMLEIEIKCLQQREADCDDDDRGRGRENDLRHAPATMERRQPWVVRLDAPTVAAPESRRNRLNVRDQVFKPDIPMPTMTLDEWARLEQQNLISSSNNQQEQPREGDASSDSSSDDNSDEEAELKARKWDDWKDDHPRGAGNKMTNIG</sequence>
<proteinExistence type="predicted"/>
<dbReference type="EMBL" id="JABANP010000322">
    <property type="protein sequence ID" value="KAF4684234.1"/>
    <property type="molecule type" value="Genomic_DNA"/>
</dbReference>
<dbReference type="AlphaFoldDB" id="A0A7J6NK87"/>
<evidence type="ECO:0000313" key="3">
    <source>
        <dbReference type="Proteomes" id="UP000541610"/>
    </source>
</evidence>
<feature type="region of interest" description="Disordered" evidence="1">
    <location>
        <begin position="301"/>
        <end position="355"/>
    </location>
</feature>
<organism evidence="2 3">
    <name type="scientific">Perkinsus olseni</name>
    <name type="common">Perkinsus atlanticus</name>
    <dbReference type="NCBI Taxonomy" id="32597"/>
    <lineage>
        <taxon>Eukaryota</taxon>
        <taxon>Sar</taxon>
        <taxon>Alveolata</taxon>
        <taxon>Perkinsozoa</taxon>
        <taxon>Perkinsea</taxon>
        <taxon>Perkinsida</taxon>
        <taxon>Perkinsidae</taxon>
        <taxon>Perkinsus</taxon>
    </lineage>
</organism>
<dbReference type="Pfam" id="PF04177">
    <property type="entry name" value="TAP42"/>
    <property type="match status" value="1"/>
</dbReference>
<dbReference type="InterPro" id="IPR007304">
    <property type="entry name" value="TAP46-like"/>
</dbReference>
<comment type="caution">
    <text evidence="2">The sequence shown here is derived from an EMBL/GenBank/DDBJ whole genome shotgun (WGS) entry which is preliminary data.</text>
</comment>
<evidence type="ECO:0000313" key="2">
    <source>
        <dbReference type="EMBL" id="KAF4684234.1"/>
    </source>
</evidence>
<feature type="compositionally biased region" description="Acidic residues" evidence="1">
    <location>
        <begin position="320"/>
        <end position="329"/>
    </location>
</feature>
<dbReference type="GO" id="GO:0009966">
    <property type="term" value="P:regulation of signal transduction"/>
    <property type="evidence" value="ECO:0007669"/>
    <property type="project" value="InterPro"/>
</dbReference>
<accession>A0A7J6NK87</accession>
<protein>
    <submittedName>
        <fullName evidence="2">Uncharacterized protein</fullName>
    </submittedName>
</protein>
<name>A0A7J6NK87_PEROL</name>
<dbReference type="GO" id="GO:0005829">
    <property type="term" value="C:cytosol"/>
    <property type="evidence" value="ECO:0007669"/>
    <property type="project" value="TreeGrafter"/>
</dbReference>
<feature type="compositionally biased region" description="Basic and acidic residues" evidence="1">
    <location>
        <begin position="330"/>
        <end position="345"/>
    </location>
</feature>
<dbReference type="GO" id="GO:0035303">
    <property type="term" value="P:regulation of dephosphorylation"/>
    <property type="evidence" value="ECO:0007669"/>
    <property type="project" value="TreeGrafter"/>
</dbReference>
<dbReference type="Gene3D" id="1.25.40.540">
    <property type="entry name" value="TAP42-like family"/>
    <property type="match status" value="1"/>
</dbReference>
<dbReference type="OrthoDB" id="448184at2759"/>
<dbReference type="GO" id="GO:0051721">
    <property type="term" value="F:protein phosphatase 2A binding"/>
    <property type="evidence" value="ECO:0007669"/>
    <property type="project" value="TreeGrafter"/>
</dbReference>
<evidence type="ECO:0000256" key="1">
    <source>
        <dbReference type="SAM" id="MobiDB-lite"/>
    </source>
</evidence>
<reference evidence="2 3" key="1">
    <citation type="submission" date="2020-04" db="EMBL/GenBank/DDBJ databases">
        <title>Perkinsus olseni comparative genomics.</title>
        <authorList>
            <person name="Bogema D.R."/>
        </authorList>
    </citation>
    <scope>NUCLEOTIDE SEQUENCE [LARGE SCALE GENOMIC DNA]</scope>
    <source>
        <strain evidence="2">00978-12</strain>
    </source>
</reference>
<dbReference type="InterPro" id="IPR038511">
    <property type="entry name" value="TAP42/TAP46-like_sf"/>
</dbReference>